<evidence type="ECO:0000313" key="2">
    <source>
        <dbReference type="EMBL" id="CEL95937.1"/>
    </source>
</evidence>
<evidence type="ECO:0000256" key="1">
    <source>
        <dbReference type="SAM" id="MobiDB-lite"/>
    </source>
</evidence>
<dbReference type="EMBL" id="CDMY01000241">
    <property type="protein sequence ID" value="CEL95937.1"/>
    <property type="molecule type" value="Genomic_DNA"/>
</dbReference>
<gene>
    <name evidence="2" type="ORF">Vbra_1675</name>
</gene>
<dbReference type="Proteomes" id="UP000041254">
    <property type="component" value="Unassembled WGS sequence"/>
</dbReference>
<keyword evidence="3" id="KW-1185">Reference proteome</keyword>
<name>A0A0G4EHG7_VITBC</name>
<feature type="region of interest" description="Disordered" evidence="1">
    <location>
        <begin position="69"/>
        <end position="147"/>
    </location>
</feature>
<feature type="compositionally biased region" description="Acidic residues" evidence="1">
    <location>
        <begin position="96"/>
        <end position="112"/>
    </location>
</feature>
<proteinExistence type="predicted"/>
<sequence>MELLLRSRAAALEEDIRQLQMDIEMSCGASRRDGGASGDALRSLTAASVHASAAESSLREMVGALTTRAPAASDGPQLTNDAASPAAAAAGGGDGESADETDVDDASPEEPIAEAAAADSDLSAAASPQPSYRIKHRSGLPPPDQPLARLRLSADELASVFGFDHPWELTRRLPFLGKALFTQAAANYTHLHIDGSAEGGVRQLWERMPLETAYKWGQRAIHLTHLRLTIPRRYTYDESCWCRGTWVSIIEGNAAARKAISEEQEEVLSFDDDHDSRFRHDTSADPLPPFPSPVDLSQLEEVHRMPYKYAAVRTGRGVWHTPRLRVLTFKRELGYDLEDMEGSLRRWMEACEHLENFDVNTTLLSVKQGLLSMAPKDGKSLSRLQSIGPIDLRWQSSTYVAELRETLFSRGCSHHLRELHIQTDDASDKELVREVGRLAEAVMQPQALDQLTVIKASYPLDDEPQRRSKMDIRADHMDGGQVQRVVRGFAAIADEVTYSGDATPAISIADPTTFPIFPRAHTFRCAAGPFTQETLDSLAKAVAKQMPKCRHIRLRGPDDAVYFLEALKGQLGSGQGGGGDEGVSEKLTVTMDISALDIVEYGIDGLQKWANHDLPAIQEVTIDPADLTVPDSVWQDDFDGWLVGVLVAIIGNPAVSEAATSSFTDGPALSGSAVSVFCAAARAFGDAPYVMRIQDKRVIVERRS</sequence>
<dbReference type="VEuPathDB" id="CryptoDB:Vbra_1675"/>
<accession>A0A0G4EHG7</accession>
<evidence type="ECO:0000313" key="3">
    <source>
        <dbReference type="Proteomes" id="UP000041254"/>
    </source>
</evidence>
<dbReference type="PhylomeDB" id="A0A0G4EHG7"/>
<dbReference type="AlphaFoldDB" id="A0A0G4EHG7"/>
<feature type="compositionally biased region" description="Low complexity" evidence="1">
    <location>
        <begin position="113"/>
        <end position="128"/>
    </location>
</feature>
<protein>
    <submittedName>
        <fullName evidence="2">Uncharacterized protein</fullName>
    </submittedName>
</protein>
<dbReference type="InParanoid" id="A0A0G4EHG7"/>
<reference evidence="2 3" key="1">
    <citation type="submission" date="2014-11" db="EMBL/GenBank/DDBJ databases">
        <authorList>
            <person name="Zhu J."/>
            <person name="Qi W."/>
            <person name="Song R."/>
        </authorList>
    </citation>
    <scope>NUCLEOTIDE SEQUENCE [LARGE SCALE GENOMIC DNA]</scope>
</reference>
<organism evidence="2 3">
    <name type="scientific">Vitrella brassicaformis (strain CCMP3155)</name>
    <dbReference type="NCBI Taxonomy" id="1169540"/>
    <lineage>
        <taxon>Eukaryota</taxon>
        <taxon>Sar</taxon>
        <taxon>Alveolata</taxon>
        <taxon>Colpodellida</taxon>
        <taxon>Vitrellaceae</taxon>
        <taxon>Vitrella</taxon>
    </lineage>
</organism>